<dbReference type="PROSITE" id="PS50089">
    <property type="entry name" value="ZF_RING_2"/>
    <property type="match status" value="1"/>
</dbReference>
<sequence>MLENIKYLLIPHSRERYGIYPSVLKQVFGQLSRDVQIYIYFTILKLLITLIFLVGALGCELSESHSTATTVVLHCICMLYHEFKYKVELENYDKLNLIQFTMEQQGMNLEEILDRQQFNKVMMTVKKLIFSQCLDLNREQKYLNFLAQVIIIRFFILMLNSPFHFNILEYFQESCDADLLNVLLIIILLMFLEFILLYCLVFVLVIALPLLCCLSIYRKGKQLYSIRRLKKYLDSIPPHKYTGSDDAWMKEDKTCCICMQEYIQHESVLQLPCSGQHQFHELCIRNWFNVSTSCPICRQQLG</sequence>
<protein>
    <recommendedName>
        <fullName evidence="6">RING-type domain-containing protein</fullName>
    </recommendedName>
</protein>
<dbReference type="PANTHER" id="PTHR45931:SF3">
    <property type="entry name" value="RING ZINC FINGER-CONTAINING PROTEIN"/>
    <property type="match status" value="1"/>
</dbReference>
<dbReference type="GO" id="GO:0006511">
    <property type="term" value="P:ubiquitin-dependent protein catabolic process"/>
    <property type="evidence" value="ECO:0007669"/>
    <property type="project" value="TreeGrafter"/>
</dbReference>
<dbReference type="PANTHER" id="PTHR45931">
    <property type="entry name" value="SI:CH211-59O9.10"/>
    <property type="match status" value="1"/>
</dbReference>
<evidence type="ECO:0000256" key="3">
    <source>
        <dbReference type="ARBA" id="ARBA00022833"/>
    </source>
</evidence>
<evidence type="ECO:0000259" key="6">
    <source>
        <dbReference type="PROSITE" id="PS50089"/>
    </source>
</evidence>
<dbReference type="AlphaFoldDB" id="A0A8S1XD48"/>
<dbReference type="OMA" id="DKTCCIC"/>
<feature type="transmembrane region" description="Helical" evidence="5">
    <location>
        <begin position="179"/>
        <end position="212"/>
    </location>
</feature>
<dbReference type="InterPro" id="IPR051834">
    <property type="entry name" value="RING_finger_E3_ligase"/>
</dbReference>
<keyword evidence="5" id="KW-1133">Transmembrane helix</keyword>
<dbReference type="Pfam" id="PF13639">
    <property type="entry name" value="zf-RING_2"/>
    <property type="match status" value="1"/>
</dbReference>
<evidence type="ECO:0000256" key="5">
    <source>
        <dbReference type="SAM" id="Phobius"/>
    </source>
</evidence>
<gene>
    <name evidence="7" type="ORF">POCTA_138.1.T1180099</name>
</gene>
<proteinExistence type="predicted"/>
<evidence type="ECO:0000256" key="1">
    <source>
        <dbReference type="ARBA" id="ARBA00022723"/>
    </source>
</evidence>
<evidence type="ECO:0000313" key="8">
    <source>
        <dbReference type="Proteomes" id="UP000683925"/>
    </source>
</evidence>
<organism evidence="7 8">
    <name type="scientific">Paramecium octaurelia</name>
    <dbReference type="NCBI Taxonomy" id="43137"/>
    <lineage>
        <taxon>Eukaryota</taxon>
        <taxon>Sar</taxon>
        <taxon>Alveolata</taxon>
        <taxon>Ciliophora</taxon>
        <taxon>Intramacronucleata</taxon>
        <taxon>Oligohymenophorea</taxon>
        <taxon>Peniculida</taxon>
        <taxon>Parameciidae</taxon>
        <taxon>Paramecium</taxon>
    </lineage>
</organism>
<dbReference type="GO" id="GO:0005634">
    <property type="term" value="C:nucleus"/>
    <property type="evidence" value="ECO:0007669"/>
    <property type="project" value="TreeGrafter"/>
</dbReference>
<dbReference type="GO" id="GO:0008270">
    <property type="term" value="F:zinc ion binding"/>
    <property type="evidence" value="ECO:0007669"/>
    <property type="project" value="UniProtKB-KW"/>
</dbReference>
<dbReference type="InterPro" id="IPR001841">
    <property type="entry name" value="Znf_RING"/>
</dbReference>
<feature type="domain" description="RING-type" evidence="6">
    <location>
        <begin position="255"/>
        <end position="298"/>
    </location>
</feature>
<evidence type="ECO:0000313" key="7">
    <source>
        <dbReference type="EMBL" id="CAD8199010.1"/>
    </source>
</evidence>
<dbReference type="EMBL" id="CAJJDP010000118">
    <property type="protein sequence ID" value="CAD8199010.1"/>
    <property type="molecule type" value="Genomic_DNA"/>
</dbReference>
<comment type="caution">
    <text evidence="7">The sequence shown here is derived from an EMBL/GenBank/DDBJ whole genome shotgun (WGS) entry which is preliminary data.</text>
</comment>
<keyword evidence="5" id="KW-0812">Transmembrane</keyword>
<dbReference type="GO" id="GO:0061630">
    <property type="term" value="F:ubiquitin protein ligase activity"/>
    <property type="evidence" value="ECO:0007669"/>
    <property type="project" value="TreeGrafter"/>
</dbReference>
<dbReference type="OrthoDB" id="290598at2759"/>
<keyword evidence="8" id="KW-1185">Reference proteome</keyword>
<keyword evidence="5" id="KW-0472">Membrane</keyword>
<keyword evidence="3" id="KW-0862">Zinc</keyword>
<dbReference type="FunFam" id="3.30.40.10:FF:000986">
    <property type="entry name" value="Uncharacterized protein"/>
    <property type="match status" value="1"/>
</dbReference>
<name>A0A8S1XD48_PAROT</name>
<keyword evidence="1" id="KW-0479">Metal-binding</keyword>
<accession>A0A8S1XD48</accession>
<evidence type="ECO:0000256" key="4">
    <source>
        <dbReference type="PROSITE-ProRule" id="PRU00175"/>
    </source>
</evidence>
<reference evidence="7" key="1">
    <citation type="submission" date="2021-01" db="EMBL/GenBank/DDBJ databases">
        <authorList>
            <consortium name="Genoscope - CEA"/>
            <person name="William W."/>
        </authorList>
    </citation>
    <scope>NUCLEOTIDE SEQUENCE</scope>
</reference>
<keyword evidence="2 4" id="KW-0863">Zinc-finger</keyword>
<evidence type="ECO:0000256" key="2">
    <source>
        <dbReference type="ARBA" id="ARBA00022771"/>
    </source>
</evidence>
<dbReference type="Proteomes" id="UP000683925">
    <property type="component" value="Unassembled WGS sequence"/>
</dbReference>
<feature type="transmembrane region" description="Helical" evidence="5">
    <location>
        <begin position="37"/>
        <end position="57"/>
    </location>
</feature>
<dbReference type="SMART" id="SM00184">
    <property type="entry name" value="RING"/>
    <property type="match status" value="1"/>
</dbReference>